<dbReference type="OrthoDB" id="2396334at2759"/>
<comment type="pathway">
    <text evidence="2">Protein modification.</text>
</comment>
<evidence type="ECO:0000313" key="5">
    <source>
        <dbReference type="Proteomes" id="UP000266673"/>
    </source>
</evidence>
<dbReference type="Pfam" id="PF10585">
    <property type="entry name" value="UBA_E1_SCCH"/>
    <property type="match status" value="1"/>
</dbReference>
<evidence type="ECO:0000256" key="2">
    <source>
        <dbReference type="ARBA" id="ARBA00043952"/>
    </source>
</evidence>
<evidence type="ECO:0000259" key="3">
    <source>
        <dbReference type="Pfam" id="PF10585"/>
    </source>
</evidence>
<reference evidence="4 5" key="1">
    <citation type="submission" date="2018-06" db="EMBL/GenBank/DDBJ databases">
        <title>Comparative genomics reveals the genomic features of Rhizophagus irregularis, R. cerebriforme, R. diaphanum and Gigaspora rosea, and their symbiotic lifestyle signature.</title>
        <authorList>
            <person name="Morin E."/>
            <person name="San Clemente H."/>
            <person name="Chen E.C.H."/>
            <person name="De La Providencia I."/>
            <person name="Hainaut M."/>
            <person name="Kuo A."/>
            <person name="Kohler A."/>
            <person name="Murat C."/>
            <person name="Tang N."/>
            <person name="Roy S."/>
            <person name="Loubradou J."/>
            <person name="Henrissat B."/>
            <person name="Grigoriev I.V."/>
            <person name="Corradi N."/>
            <person name="Roux C."/>
            <person name="Martin F.M."/>
        </authorList>
    </citation>
    <scope>NUCLEOTIDE SEQUENCE [LARGE SCALE GENOMIC DNA]</scope>
    <source>
        <strain evidence="4 5">DAOM 194757</strain>
    </source>
</reference>
<proteinExistence type="inferred from homology"/>
<sequence>MEFIIAAANLHVFNYGLTGETNREYVKKENETVPQASTDENELQEIVSSLPSSSSLAGYRLNPVEFEKDDDTNFHFEFIIFEDDFEE</sequence>
<evidence type="ECO:0000256" key="1">
    <source>
        <dbReference type="ARBA" id="ARBA00005673"/>
    </source>
</evidence>
<keyword evidence="5" id="KW-1185">Reference proteome</keyword>
<dbReference type="InterPro" id="IPR019572">
    <property type="entry name" value="UBA_E1_SCCH"/>
</dbReference>
<comment type="caution">
    <text evidence="4">The sequence shown here is derived from an EMBL/GenBank/DDBJ whole genome shotgun (WGS) entry which is preliminary data.</text>
</comment>
<accession>A0A397TZ78</accession>
<dbReference type="InterPro" id="IPR042063">
    <property type="entry name" value="Ubi_acti_E1_SCCH"/>
</dbReference>
<dbReference type="Gene3D" id="1.10.10.2660">
    <property type="entry name" value="Ubiquitin-activating enzyme E1, SCCH domain"/>
    <property type="match status" value="1"/>
</dbReference>
<evidence type="ECO:0000313" key="4">
    <source>
        <dbReference type="EMBL" id="RIB01769.1"/>
    </source>
</evidence>
<comment type="similarity">
    <text evidence="1">Belongs to the ubiquitin-activating E1 family.</text>
</comment>
<name>A0A397TZ78_9GLOM</name>
<feature type="domain" description="Ubiquitin-activating enzyme SCCH" evidence="3">
    <location>
        <begin position="30"/>
        <end position="79"/>
    </location>
</feature>
<organism evidence="4 5">
    <name type="scientific">Gigaspora rosea</name>
    <dbReference type="NCBI Taxonomy" id="44941"/>
    <lineage>
        <taxon>Eukaryota</taxon>
        <taxon>Fungi</taxon>
        <taxon>Fungi incertae sedis</taxon>
        <taxon>Mucoromycota</taxon>
        <taxon>Glomeromycotina</taxon>
        <taxon>Glomeromycetes</taxon>
        <taxon>Diversisporales</taxon>
        <taxon>Gigasporaceae</taxon>
        <taxon>Gigaspora</taxon>
    </lineage>
</organism>
<dbReference type="STRING" id="44941.A0A397TZ78"/>
<dbReference type="EMBL" id="QKWP01002947">
    <property type="protein sequence ID" value="RIB01769.1"/>
    <property type="molecule type" value="Genomic_DNA"/>
</dbReference>
<dbReference type="AlphaFoldDB" id="A0A397TZ78"/>
<gene>
    <name evidence="4" type="ORF">C2G38_2229732</name>
</gene>
<dbReference type="Proteomes" id="UP000266673">
    <property type="component" value="Unassembled WGS sequence"/>
</dbReference>
<protein>
    <recommendedName>
        <fullName evidence="3">Ubiquitin-activating enzyme SCCH domain-containing protein</fullName>
    </recommendedName>
</protein>